<protein>
    <recommendedName>
        <fullName evidence="5">HTH tetR-type domain-containing protein</fullName>
    </recommendedName>
</protein>
<dbReference type="EMBL" id="LVHI01000040">
    <property type="protein sequence ID" value="OAK51214.1"/>
    <property type="molecule type" value="Genomic_DNA"/>
</dbReference>
<dbReference type="InterPro" id="IPR036271">
    <property type="entry name" value="Tet_transcr_reg_TetR-rel_C_sf"/>
</dbReference>
<reference evidence="6 7" key="1">
    <citation type="submission" date="2016-03" db="EMBL/GenBank/DDBJ databases">
        <title>Genome sequence of Rhodococcus kyotonensis KB10.</title>
        <authorList>
            <person name="Jeong H."/>
            <person name="Hong C.E."/>
            <person name="Jo S.H."/>
            <person name="Park J.M."/>
        </authorList>
    </citation>
    <scope>NUCLEOTIDE SEQUENCE [LARGE SCALE GENOMIC DNA]</scope>
    <source>
        <strain evidence="6 7">KB10</strain>
    </source>
</reference>
<evidence type="ECO:0000256" key="3">
    <source>
        <dbReference type="ARBA" id="ARBA00023163"/>
    </source>
</evidence>
<evidence type="ECO:0000259" key="5">
    <source>
        <dbReference type="PROSITE" id="PS50977"/>
    </source>
</evidence>
<name>A0A177Y6T6_9NOCA</name>
<dbReference type="InterPro" id="IPR041490">
    <property type="entry name" value="KstR2_TetR_C"/>
</dbReference>
<dbReference type="Gene3D" id="1.10.357.10">
    <property type="entry name" value="Tetracycline Repressor, domain 2"/>
    <property type="match status" value="1"/>
</dbReference>
<gene>
    <name evidence="6" type="ORF">A3K89_13445</name>
</gene>
<evidence type="ECO:0000313" key="6">
    <source>
        <dbReference type="EMBL" id="OAK51214.1"/>
    </source>
</evidence>
<dbReference type="SUPFAM" id="SSF48498">
    <property type="entry name" value="Tetracyclin repressor-like, C-terminal domain"/>
    <property type="match status" value="1"/>
</dbReference>
<dbReference type="PRINTS" id="PR00455">
    <property type="entry name" value="HTHTETR"/>
</dbReference>
<dbReference type="Pfam" id="PF00440">
    <property type="entry name" value="TetR_N"/>
    <property type="match status" value="1"/>
</dbReference>
<dbReference type="GO" id="GO:0003700">
    <property type="term" value="F:DNA-binding transcription factor activity"/>
    <property type="evidence" value="ECO:0007669"/>
    <property type="project" value="TreeGrafter"/>
</dbReference>
<dbReference type="Pfam" id="PF17932">
    <property type="entry name" value="TetR_C_24"/>
    <property type="match status" value="1"/>
</dbReference>
<keyword evidence="7" id="KW-1185">Reference proteome</keyword>
<dbReference type="PANTHER" id="PTHR30055:SF234">
    <property type="entry name" value="HTH-TYPE TRANSCRIPTIONAL REGULATOR BETI"/>
    <property type="match status" value="1"/>
</dbReference>
<sequence>MRERITESAARLFQTRGINGVTMQEVAAEVGLSKASIYHYYSNRDDLLRHVFGDWARNEVSKARAIAASNDDAATKLTAFIRFHLNSLVDHLDLYSLSFREESELPVDVRDEFRALKREHDVLVRQIIREGVKSRMFEPVDETLTAFAIDGMCNWIWKWYRPGTGGKSADEIAETFAHLILRGVMTDPATAAAGWSNDVQGTDGALAYHAREIRHHTSQLEALLKDR</sequence>
<evidence type="ECO:0000313" key="7">
    <source>
        <dbReference type="Proteomes" id="UP000077519"/>
    </source>
</evidence>
<dbReference type="GO" id="GO:0000976">
    <property type="term" value="F:transcription cis-regulatory region binding"/>
    <property type="evidence" value="ECO:0007669"/>
    <property type="project" value="TreeGrafter"/>
</dbReference>
<organism evidence="6 7">
    <name type="scientific">Rhodococcoides kyotonense</name>
    <dbReference type="NCBI Taxonomy" id="398843"/>
    <lineage>
        <taxon>Bacteria</taxon>
        <taxon>Bacillati</taxon>
        <taxon>Actinomycetota</taxon>
        <taxon>Actinomycetes</taxon>
        <taxon>Mycobacteriales</taxon>
        <taxon>Nocardiaceae</taxon>
        <taxon>Rhodococcoides</taxon>
    </lineage>
</organism>
<dbReference type="AlphaFoldDB" id="A0A177Y6T6"/>
<comment type="caution">
    <text evidence="6">The sequence shown here is derived from an EMBL/GenBank/DDBJ whole genome shotgun (WGS) entry which is preliminary data.</text>
</comment>
<keyword evidence="1" id="KW-0805">Transcription regulation</keyword>
<keyword evidence="2 4" id="KW-0238">DNA-binding</keyword>
<dbReference type="InterPro" id="IPR050109">
    <property type="entry name" value="HTH-type_TetR-like_transc_reg"/>
</dbReference>
<dbReference type="Gene3D" id="1.10.10.60">
    <property type="entry name" value="Homeodomain-like"/>
    <property type="match status" value="1"/>
</dbReference>
<dbReference type="Proteomes" id="UP000077519">
    <property type="component" value="Unassembled WGS sequence"/>
</dbReference>
<dbReference type="InterPro" id="IPR001647">
    <property type="entry name" value="HTH_TetR"/>
</dbReference>
<keyword evidence="3" id="KW-0804">Transcription</keyword>
<evidence type="ECO:0000256" key="2">
    <source>
        <dbReference type="ARBA" id="ARBA00023125"/>
    </source>
</evidence>
<dbReference type="InterPro" id="IPR009057">
    <property type="entry name" value="Homeodomain-like_sf"/>
</dbReference>
<proteinExistence type="predicted"/>
<dbReference type="PROSITE" id="PS50977">
    <property type="entry name" value="HTH_TETR_2"/>
    <property type="match status" value="1"/>
</dbReference>
<dbReference type="PANTHER" id="PTHR30055">
    <property type="entry name" value="HTH-TYPE TRANSCRIPTIONAL REGULATOR RUTR"/>
    <property type="match status" value="1"/>
</dbReference>
<evidence type="ECO:0000256" key="4">
    <source>
        <dbReference type="PROSITE-ProRule" id="PRU00335"/>
    </source>
</evidence>
<feature type="DNA-binding region" description="H-T-H motif" evidence="4">
    <location>
        <begin position="22"/>
        <end position="41"/>
    </location>
</feature>
<feature type="domain" description="HTH tetR-type" evidence="5">
    <location>
        <begin position="1"/>
        <end position="59"/>
    </location>
</feature>
<dbReference type="SUPFAM" id="SSF46689">
    <property type="entry name" value="Homeodomain-like"/>
    <property type="match status" value="1"/>
</dbReference>
<accession>A0A177Y6T6</accession>
<evidence type="ECO:0000256" key="1">
    <source>
        <dbReference type="ARBA" id="ARBA00023015"/>
    </source>
</evidence>